<dbReference type="Gene3D" id="1.10.10.10">
    <property type="entry name" value="Winged helix-like DNA-binding domain superfamily/Winged helix DNA-binding domain"/>
    <property type="match status" value="1"/>
</dbReference>
<evidence type="ECO:0000256" key="5">
    <source>
        <dbReference type="ARBA" id="ARBA00023163"/>
    </source>
</evidence>
<dbReference type="PROSITE" id="PS50110">
    <property type="entry name" value="RESPONSE_REGULATORY"/>
    <property type="match status" value="1"/>
</dbReference>
<dbReference type="EMBL" id="AMZN01000066">
    <property type="protein sequence ID" value="ELR69856.1"/>
    <property type="molecule type" value="Genomic_DNA"/>
</dbReference>
<dbReference type="InterPro" id="IPR036388">
    <property type="entry name" value="WH-like_DNA-bd_sf"/>
</dbReference>
<dbReference type="AlphaFoldDB" id="L8JLQ1"/>
<keyword evidence="3" id="KW-0805">Transcription regulation</keyword>
<evidence type="ECO:0000256" key="6">
    <source>
        <dbReference type="PROSITE-ProRule" id="PRU00169"/>
    </source>
</evidence>
<dbReference type="GO" id="GO:0005829">
    <property type="term" value="C:cytosol"/>
    <property type="evidence" value="ECO:0007669"/>
    <property type="project" value="TreeGrafter"/>
</dbReference>
<keyword evidence="11" id="KW-1185">Reference proteome</keyword>
<dbReference type="GO" id="GO:0000976">
    <property type="term" value="F:transcription cis-regulatory region binding"/>
    <property type="evidence" value="ECO:0007669"/>
    <property type="project" value="TreeGrafter"/>
</dbReference>
<dbReference type="PANTHER" id="PTHR48111">
    <property type="entry name" value="REGULATOR OF RPOS"/>
    <property type="match status" value="1"/>
</dbReference>
<dbReference type="Pfam" id="PF00072">
    <property type="entry name" value="Response_reg"/>
    <property type="match status" value="1"/>
</dbReference>
<dbReference type="STRING" id="1237149.C900_04559"/>
<dbReference type="GO" id="GO:0006355">
    <property type="term" value="P:regulation of DNA-templated transcription"/>
    <property type="evidence" value="ECO:0007669"/>
    <property type="project" value="InterPro"/>
</dbReference>
<feature type="DNA-binding region" description="OmpR/PhoB-type" evidence="7">
    <location>
        <begin position="128"/>
        <end position="227"/>
    </location>
</feature>
<dbReference type="InterPro" id="IPR016032">
    <property type="entry name" value="Sig_transdc_resp-reg_C-effctor"/>
</dbReference>
<keyword evidence="4 7" id="KW-0238">DNA-binding</keyword>
<dbReference type="GO" id="GO:0032993">
    <property type="term" value="C:protein-DNA complex"/>
    <property type="evidence" value="ECO:0007669"/>
    <property type="project" value="TreeGrafter"/>
</dbReference>
<dbReference type="SMART" id="SM00862">
    <property type="entry name" value="Trans_reg_C"/>
    <property type="match status" value="1"/>
</dbReference>
<gene>
    <name evidence="10" type="ORF">C900_04559</name>
</gene>
<evidence type="ECO:0000256" key="2">
    <source>
        <dbReference type="ARBA" id="ARBA00023012"/>
    </source>
</evidence>
<dbReference type="eggNOG" id="COG0745">
    <property type="taxonomic scope" value="Bacteria"/>
</dbReference>
<protein>
    <submittedName>
        <fullName evidence="10">Phosphate regulon transcriptional regulatory protein PhoB (SphR)</fullName>
    </submittedName>
</protein>
<accession>L8JLQ1</accession>
<dbReference type="RefSeq" id="WP_009581747.1">
    <property type="nucleotide sequence ID" value="NZ_AMZN01000066.1"/>
</dbReference>
<dbReference type="GO" id="GO:0000156">
    <property type="term" value="F:phosphorelay response regulator activity"/>
    <property type="evidence" value="ECO:0007669"/>
    <property type="project" value="TreeGrafter"/>
</dbReference>
<dbReference type="InterPro" id="IPR001867">
    <property type="entry name" value="OmpR/PhoB-type_DNA-bd"/>
</dbReference>
<keyword evidence="2" id="KW-0902">Two-component regulatory system</keyword>
<feature type="domain" description="OmpR/PhoB-type" evidence="9">
    <location>
        <begin position="128"/>
        <end position="227"/>
    </location>
</feature>
<dbReference type="Gene3D" id="3.40.50.2300">
    <property type="match status" value="1"/>
</dbReference>
<reference evidence="10 11" key="1">
    <citation type="submission" date="2012-12" db="EMBL/GenBank/DDBJ databases">
        <title>Genome assembly of Fulvivirga imtechensis AK7.</title>
        <authorList>
            <person name="Nupur N."/>
            <person name="Khatri I."/>
            <person name="Kumar R."/>
            <person name="Subramanian S."/>
            <person name="Pinnaka A."/>
        </authorList>
    </citation>
    <scope>NUCLEOTIDE SEQUENCE [LARGE SCALE GENOMIC DNA]</scope>
    <source>
        <strain evidence="10 11">AK7</strain>
    </source>
</reference>
<dbReference type="FunFam" id="3.40.50.2300:FF:000001">
    <property type="entry name" value="DNA-binding response regulator PhoB"/>
    <property type="match status" value="1"/>
</dbReference>
<dbReference type="OrthoDB" id="5343479at2"/>
<evidence type="ECO:0000313" key="11">
    <source>
        <dbReference type="Proteomes" id="UP000011135"/>
    </source>
</evidence>
<dbReference type="Gene3D" id="6.10.250.690">
    <property type="match status" value="1"/>
</dbReference>
<feature type="domain" description="Response regulatory" evidence="8">
    <location>
        <begin position="3"/>
        <end position="117"/>
    </location>
</feature>
<name>L8JLQ1_9BACT</name>
<dbReference type="Pfam" id="PF00486">
    <property type="entry name" value="Trans_reg_C"/>
    <property type="match status" value="1"/>
</dbReference>
<evidence type="ECO:0000259" key="8">
    <source>
        <dbReference type="PROSITE" id="PS50110"/>
    </source>
</evidence>
<dbReference type="InterPro" id="IPR039420">
    <property type="entry name" value="WalR-like"/>
</dbReference>
<dbReference type="InterPro" id="IPR011006">
    <property type="entry name" value="CheY-like_superfamily"/>
</dbReference>
<evidence type="ECO:0000256" key="7">
    <source>
        <dbReference type="PROSITE-ProRule" id="PRU01091"/>
    </source>
</evidence>
<evidence type="ECO:0000256" key="3">
    <source>
        <dbReference type="ARBA" id="ARBA00023015"/>
    </source>
</evidence>
<feature type="modified residue" description="4-aspartylphosphate" evidence="6">
    <location>
        <position position="52"/>
    </location>
</feature>
<dbReference type="Proteomes" id="UP000011135">
    <property type="component" value="Unassembled WGS sequence"/>
</dbReference>
<proteinExistence type="predicted"/>
<keyword evidence="5" id="KW-0804">Transcription</keyword>
<sequence length="227" mass="25823">MSTILIIEDEPAMRLGLKDNLEFEGYQVDWAGDGEEGLVKIQSANYDLVLLDVMLPKLSGFDVCKKVRKQGLQTPIILLTAKGEEIDKVLGLEFGADDYVTKPFSVRELMARIKAILRRSQATGSNHGESISIGKVTVDFNNYTAKEGEEYVKMSHKEFEVLHYLYSHKNELVSRYDLLEDVWGYEEKPTTRTVDNFIVRLRQKIESNPNSPKIIMTVHGAGYKLIY</sequence>
<evidence type="ECO:0000256" key="1">
    <source>
        <dbReference type="ARBA" id="ARBA00022553"/>
    </source>
</evidence>
<organism evidence="10 11">
    <name type="scientific">Fulvivirga imtechensis AK7</name>
    <dbReference type="NCBI Taxonomy" id="1237149"/>
    <lineage>
        <taxon>Bacteria</taxon>
        <taxon>Pseudomonadati</taxon>
        <taxon>Bacteroidota</taxon>
        <taxon>Cytophagia</taxon>
        <taxon>Cytophagales</taxon>
        <taxon>Fulvivirgaceae</taxon>
        <taxon>Fulvivirga</taxon>
    </lineage>
</organism>
<evidence type="ECO:0000259" key="9">
    <source>
        <dbReference type="PROSITE" id="PS51755"/>
    </source>
</evidence>
<comment type="caution">
    <text evidence="10">The sequence shown here is derived from an EMBL/GenBank/DDBJ whole genome shotgun (WGS) entry which is preliminary data.</text>
</comment>
<dbReference type="SMART" id="SM00448">
    <property type="entry name" value="REC"/>
    <property type="match status" value="1"/>
</dbReference>
<evidence type="ECO:0000256" key="4">
    <source>
        <dbReference type="ARBA" id="ARBA00023125"/>
    </source>
</evidence>
<dbReference type="CDD" id="cd00383">
    <property type="entry name" value="trans_reg_C"/>
    <property type="match status" value="1"/>
</dbReference>
<dbReference type="SUPFAM" id="SSF52172">
    <property type="entry name" value="CheY-like"/>
    <property type="match status" value="1"/>
</dbReference>
<evidence type="ECO:0000313" key="10">
    <source>
        <dbReference type="EMBL" id="ELR69856.1"/>
    </source>
</evidence>
<dbReference type="PANTHER" id="PTHR48111:SF11">
    <property type="entry name" value="TWO-COMPONENT RESPONSE REGULATOR"/>
    <property type="match status" value="1"/>
</dbReference>
<dbReference type="SUPFAM" id="SSF46894">
    <property type="entry name" value="C-terminal effector domain of the bipartite response regulators"/>
    <property type="match status" value="1"/>
</dbReference>
<dbReference type="PROSITE" id="PS51755">
    <property type="entry name" value="OMPR_PHOB"/>
    <property type="match status" value="1"/>
</dbReference>
<keyword evidence="1 6" id="KW-0597">Phosphoprotein</keyword>
<dbReference type="InterPro" id="IPR001789">
    <property type="entry name" value="Sig_transdc_resp-reg_receiver"/>
</dbReference>